<keyword evidence="3" id="KW-1185">Reference proteome</keyword>
<accession>A0ABW7HCM0</accession>
<proteinExistence type="predicted"/>
<evidence type="ECO:0000256" key="1">
    <source>
        <dbReference type="SAM" id="SignalP"/>
    </source>
</evidence>
<gene>
    <name evidence="2" type="ORF">ACG04R_11120</name>
</gene>
<evidence type="ECO:0000313" key="2">
    <source>
        <dbReference type="EMBL" id="MFG6487222.1"/>
    </source>
</evidence>
<reference evidence="2 3" key="1">
    <citation type="submission" date="2024-08" db="EMBL/GenBank/DDBJ databases">
        <authorList>
            <person name="Lu H."/>
        </authorList>
    </citation>
    <scope>NUCLEOTIDE SEQUENCE [LARGE SCALE GENOMIC DNA]</scope>
    <source>
        <strain evidence="2 3">BYS78W</strain>
    </source>
</reference>
<name>A0ABW7HCM0_9BURK</name>
<dbReference type="Proteomes" id="UP001606134">
    <property type="component" value="Unassembled WGS sequence"/>
</dbReference>
<feature type="chain" id="PRO_5045301594" description="Tetratricopeptide repeat protein" evidence="1">
    <location>
        <begin position="25"/>
        <end position="403"/>
    </location>
</feature>
<dbReference type="RefSeq" id="WP_394409656.1">
    <property type="nucleotide sequence ID" value="NZ_JBIGIC010000005.1"/>
</dbReference>
<comment type="caution">
    <text evidence="2">The sequence shown here is derived from an EMBL/GenBank/DDBJ whole genome shotgun (WGS) entry which is preliminary data.</text>
</comment>
<keyword evidence="1" id="KW-0732">Signal</keyword>
<evidence type="ECO:0008006" key="4">
    <source>
        <dbReference type="Google" id="ProtNLM"/>
    </source>
</evidence>
<feature type="signal peptide" evidence="1">
    <location>
        <begin position="1"/>
        <end position="24"/>
    </location>
</feature>
<sequence>MTRVIWKSFALAVLVLSLAGTVAAEPYTPRDDAELIERLPQRVGSAADRAAARQLRAALRQSPGHLSLAVEVSQAAINRFRSTGDPRELGQAQAALAPWWNAPKPPPTARLLRAVIRQSQHEFNGALADLDPLLIDPTTPLALRAQVELTRAAVLQVQGRWREAGEGCQRLAGPRYAALGAGVQLYGLVCTAELASLQGRTEQAKLLLDQLASTPTAPQAWISLVRAEGAERRGDPAAGALFRQARAAEGDIYSRAAEADWLVGAKRWTDAADVLLDYDRQAEKDTAALPDPLLLRLAIAWLGAKDSRAPAAVADLQARFDAATLRGDTSHGRERARFHLDVKPDPQTALADAVSNWRVQKEPADAILLVRAARAAGQPDAAAPVWAFVKETGLKDVRLGAAP</sequence>
<protein>
    <recommendedName>
        <fullName evidence="4">Tetratricopeptide repeat protein</fullName>
    </recommendedName>
</protein>
<organism evidence="2 3">
    <name type="scientific">Pelomonas candidula</name>
    <dbReference type="NCBI Taxonomy" id="3299025"/>
    <lineage>
        <taxon>Bacteria</taxon>
        <taxon>Pseudomonadati</taxon>
        <taxon>Pseudomonadota</taxon>
        <taxon>Betaproteobacteria</taxon>
        <taxon>Burkholderiales</taxon>
        <taxon>Sphaerotilaceae</taxon>
        <taxon>Roseateles</taxon>
    </lineage>
</organism>
<evidence type="ECO:0000313" key="3">
    <source>
        <dbReference type="Proteomes" id="UP001606134"/>
    </source>
</evidence>
<dbReference type="EMBL" id="JBIGIC010000005">
    <property type="protein sequence ID" value="MFG6487222.1"/>
    <property type="molecule type" value="Genomic_DNA"/>
</dbReference>